<name>A0A9J6G8P7_HAELO</name>
<dbReference type="EMBL" id="JABSTR010000005">
    <property type="protein sequence ID" value="KAH9371818.1"/>
    <property type="molecule type" value="Genomic_DNA"/>
</dbReference>
<feature type="region of interest" description="Disordered" evidence="1">
    <location>
        <begin position="151"/>
        <end position="191"/>
    </location>
</feature>
<feature type="compositionally biased region" description="Low complexity" evidence="1">
    <location>
        <begin position="269"/>
        <end position="279"/>
    </location>
</feature>
<evidence type="ECO:0000256" key="1">
    <source>
        <dbReference type="SAM" id="MobiDB-lite"/>
    </source>
</evidence>
<organism evidence="2 3">
    <name type="scientific">Haemaphysalis longicornis</name>
    <name type="common">Bush tick</name>
    <dbReference type="NCBI Taxonomy" id="44386"/>
    <lineage>
        <taxon>Eukaryota</taxon>
        <taxon>Metazoa</taxon>
        <taxon>Ecdysozoa</taxon>
        <taxon>Arthropoda</taxon>
        <taxon>Chelicerata</taxon>
        <taxon>Arachnida</taxon>
        <taxon>Acari</taxon>
        <taxon>Parasitiformes</taxon>
        <taxon>Ixodida</taxon>
        <taxon>Ixodoidea</taxon>
        <taxon>Ixodidae</taxon>
        <taxon>Haemaphysalinae</taxon>
        <taxon>Haemaphysalis</taxon>
    </lineage>
</organism>
<evidence type="ECO:0000313" key="2">
    <source>
        <dbReference type="EMBL" id="KAH9371818.1"/>
    </source>
</evidence>
<dbReference type="Proteomes" id="UP000821853">
    <property type="component" value="Chromosome 3"/>
</dbReference>
<feature type="region of interest" description="Disordered" evidence="1">
    <location>
        <begin position="206"/>
        <end position="236"/>
    </location>
</feature>
<dbReference type="VEuPathDB" id="VectorBase:HLOH_049489"/>
<feature type="compositionally biased region" description="Basic and acidic residues" evidence="1">
    <location>
        <begin position="162"/>
        <end position="188"/>
    </location>
</feature>
<protein>
    <submittedName>
        <fullName evidence="2">Uncharacterized protein</fullName>
    </submittedName>
</protein>
<reference evidence="2 3" key="1">
    <citation type="journal article" date="2020" name="Cell">
        <title>Large-Scale Comparative Analyses of Tick Genomes Elucidate Their Genetic Diversity and Vector Capacities.</title>
        <authorList>
            <consortium name="Tick Genome and Microbiome Consortium (TIGMIC)"/>
            <person name="Jia N."/>
            <person name="Wang J."/>
            <person name="Shi W."/>
            <person name="Du L."/>
            <person name="Sun Y."/>
            <person name="Zhan W."/>
            <person name="Jiang J.F."/>
            <person name="Wang Q."/>
            <person name="Zhang B."/>
            <person name="Ji P."/>
            <person name="Bell-Sakyi L."/>
            <person name="Cui X.M."/>
            <person name="Yuan T.T."/>
            <person name="Jiang B.G."/>
            <person name="Yang W.F."/>
            <person name="Lam T.T."/>
            <person name="Chang Q.C."/>
            <person name="Ding S.J."/>
            <person name="Wang X.J."/>
            <person name="Zhu J.G."/>
            <person name="Ruan X.D."/>
            <person name="Zhao L."/>
            <person name="Wei J.T."/>
            <person name="Ye R.Z."/>
            <person name="Que T.C."/>
            <person name="Du C.H."/>
            <person name="Zhou Y.H."/>
            <person name="Cheng J.X."/>
            <person name="Dai P.F."/>
            <person name="Guo W.B."/>
            <person name="Han X.H."/>
            <person name="Huang E.J."/>
            <person name="Li L.F."/>
            <person name="Wei W."/>
            <person name="Gao Y.C."/>
            <person name="Liu J.Z."/>
            <person name="Shao H.Z."/>
            <person name="Wang X."/>
            <person name="Wang C.C."/>
            <person name="Yang T.C."/>
            <person name="Huo Q.B."/>
            <person name="Li W."/>
            <person name="Chen H.Y."/>
            <person name="Chen S.E."/>
            <person name="Zhou L.G."/>
            <person name="Ni X.B."/>
            <person name="Tian J.H."/>
            <person name="Sheng Y."/>
            <person name="Liu T."/>
            <person name="Pan Y.S."/>
            <person name="Xia L.Y."/>
            <person name="Li J."/>
            <person name="Zhao F."/>
            <person name="Cao W.C."/>
        </authorList>
    </citation>
    <scope>NUCLEOTIDE SEQUENCE [LARGE SCALE GENOMIC DNA]</scope>
    <source>
        <strain evidence="2">HaeL-2018</strain>
    </source>
</reference>
<feature type="region of interest" description="Disordered" evidence="1">
    <location>
        <begin position="258"/>
        <end position="285"/>
    </location>
</feature>
<proteinExistence type="predicted"/>
<comment type="caution">
    <text evidence="2">The sequence shown here is derived from an EMBL/GenBank/DDBJ whole genome shotgun (WGS) entry which is preliminary data.</text>
</comment>
<gene>
    <name evidence="2" type="ORF">HPB48_018441</name>
</gene>
<evidence type="ECO:0000313" key="3">
    <source>
        <dbReference type="Proteomes" id="UP000821853"/>
    </source>
</evidence>
<sequence length="320" mass="35094">MTFYEQKVRLLSVGSAPARDRNTTNETTTAPACSFQWRRGWDENGALIQSTMTAAPTGGYASPPQFDETNDKWPAYQVRLEAFFGGNGITEDKKKLSLLVIALSTHTVDVLSARCAPDKVNELSYPPQLNEIAQSYKFFTRSQLPGEPVKILSSASGATRETTADEERSGRNCDIRRNGRSQRARDNKAPPLRQLCKRWEASPIAQKAGHRLRATAAEQKGTDRRIAASDRRHASSANNAVISPEAVAACAKYTPCRRGRKTRAPTPPTGASGAASPSRPFHHHWRQASRFSARRGGDAAAVAHPQLRLRGLSYFGCFAN</sequence>
<keyword evidence="3" id="KW-1185">Reference proteome</keyword>
<feature type="compositionally biased region" description="Basic and acidic residues" evidence="1">
    <location>
        <begin position="220"/>
        <end position="233"/>
    </location>
</feature>
<accession>A0A9J6G8P7</accession>
<dbReference type="AlphaFoldDB" id="A0A9J6G8P7"/>